<keyword evidence="1" id="KW-0472">Membrane</keyword>
<protein>
    <recommendedName>
        <fullName evidence="2">Amidohydrolase-related domain-containing protein</fullName>
    </recommendedName>
</protein>
<dbReference type="GO" id="GO:0016810">
    <property type="term" value="F:hydrolase activity, acting on carbon-nitrogen (but not peptide) bonds"/>
    <property type="evidence" value="ECO:0007669"/>
    <property type="project" value="InterPro"/>
</dbReference>
<dbReference type="CDD" id="cd01309">
    <property type="entry name" value="Met_dep_hydrolase_C"/>
    <property type="match status" value="1"/>
</dbReference>
<dbReference type="PANTHER" id="PTHR43135">
    <property type="entry name" value="ALPHA-D-RIBOSE 1-METHYLPHOSPHONATE 5-TRIPHOSPHATE DIPHOSPHATASE"/>
    <property type="match status" value="1"/>
</dbReference>
<gene>
    <name evidence="3" type="ORF">METZ01_LOCUS139540</name>
</gene>
<name>A0A381ZBM3_9ZZZZ</name>
<dbReference type="AlphaFoldDB" id="A0A381ZBM3"/>
<dbReference type="Gene3D" id="2.30.40.10">
    <property type="entry name" value="Urease, subunit C, domain 1"/>
    <property type="match status" value="1"/>
</dbReference>
<dbReference type="EMBL" id="UINC01020700">
    <property type="protein sequence ID" value="SVA86686.1"/>
    <property type="molecule type" value="Genomic_DNA"/>
</dbReference>
<proteinExistence type="predicted"/>
<dbReference type="Pfam" id="PF01979">
    <property type="entry name" value="Amidohydro_1"/>
    <property type="match status" value="1"/>
</dbReference>
<evidence type="ECO:0000259" key="2">
    <source>
        <dbReference type="Pfam" id="PF01979"/>
    </source>
</evidence>
<dbReference type="InterPro" id="IPR006680">
    <property type="entry name" value="Amidohydro-rel"/>
</dbReference>
<feature type="domain" description="Amidohydrolase-related" evidence="2">
    <location>
        <begin position="113"/>
        <end position="447"/>
    </location>
</feature>
<dbReference type="SUPFAM" id="SSF51338">
    <property type="entry name" value="Composite domain of metallo-dependent hydrolases"/>
    <property type="match status" value="1"/>
</dbReference>
<dbReference type="InterPro" id="IPR032466">
    <property type="entry name" value="Metal_Hydrolase"/>
</dbReference>
<accession>A0A381ZBM3</accession>
<evidence type="ECO:0000313" key="3">
    <source>
        <dbReference type="EMBL" id="SVA86686.1"/>
    </source>
</evidence>
<keyword evidence="1" id="KW-1133">Transmembrane helix</keyword>
<dbReference type="InterPro" id="IPR011059">
    <property type="entry name" value="Metal-dep_hydrolase_composite"/>
</dbReference>
<dbReference type="SUPFAM" id="SSF51556">
    <property type="entry name" value="Metallo-dependent hydrolases"/>
    <property type="match status" value="1"/>
</dbReference>
<feature type="transmembrane region" description="Helical" evidence="1">
    <location>
        <begin position="19"/>
        <end position="37"/>
    </location>
</feature>
<reference evidence="3" key="1">
    <citation type="submission" date="2018-05" db="EMBL/GenBank/DDBJ databases">
        <authorList>
            <person name="Lanie J.A."/>
            <person name="Ng W.-L."/>
            <person name="Kazmierczak K.M."/>
            <person name="Andrzejewski T.M."/>
            <person name="Davidsen T.M."/>
            <person name="Wayne K.J."/>
            <person name="Tettelin H."/>
            <person name="Glass J.I."/>
            <person name="Rusch D."/>
            <person name="Podicherti R."/>
            <person name="Tsui H.-C.T."/>
            <person name="Winkler M.E."/>
        </authorList>
    </citation>
    <scope>NUCLEOTIDE SEQUENCE</scope>
</reference>
<feature type="non-terminal residue" evidence="3">
    <location>
        <position position="1"/>
    </location>
</feature>
<sequence>VVYKEPTIVERIRSEKMKIINKFPLLLIVSFLCILVINCTNKDPEHEPQNQAYRSTYQPKPSEAILIRNARVLTGLGTELEDTSILIDNNTIAAIGEIPLDASTKVIDAKGKWITPGIIDIHSHMGVYPAPGLRSNSDGNEATSPVTPHVWAEHSVWTHDPQFTLALKGGITTFHVLPGSANLIGGRGVTLKNIRSVTVQGMKFPDAPYTLKMACGENPKRVYGNRNQEPSTQMANVAGYRQAWIDAQNYMKKAEKSRDDLKRDLAMETLSGVLRGEILIQNHCYRGEEMAVMLDIAKEFDYKVTAFHHAIEAYKVADILAEQGVCAAMWADWWGFKHEAFDMVWSNVAMVDQAENKTGCAIVHSDSAVGTQHLNQEAAKARAAGIRAGMNISRGRAIQWITLNPAKALGISERVGSLEVGKMADLVIWDGDPFSVFSKAEKVFIDGHLKFDAESDNAFERTDFDLGIIEPEESRL</sequence>
<dbReference type="Gene3D" id="3.20.20.140">
    <property type="entry name" value="Metal-dependent hydrolases"/>
    <property type="match status" value="1"/>
</dbReference>
<keyword evidence="1" id="KW-0812">Transmembrane</keyword>
<organism evidence="3">
    <name type="scientific">marine metagenome</name>
    <dbReference type="NCBI Taxonomy" id="408172"/>
    <lineage>
        <taxon>unclassified sequences</taxon>
        <taxon>metagenomes</taxon>
        <taxon>ecological metagenomes</taxon>
    </lineage>
</organism>
<dbReference type="InterPro" id="IPR051781">
    <property type="entry name" value="Metallo-dep_Hydrolase"/>
</dbReference>
<dbReference type="PANTHER" id="PTHR43135:SF3">
    <property type="entry name" value="ALPHA-D-RIBOSE 1-METHYLPHOSPHONATE 5-TRIPHOSPHATE DIPHOSPHATASE"/>
    <property type="match status" value="1"/>
</dbReference>
<evidence type="ECO:0000256" key="1">
    <source>
        <dbReference type="SAM" id="Phobius"/>
    </source>
</evidence>